<dbReference type="SUPFAM" id="SSF55729">
    <property type="entry name" value="Acyl-CoA N-acyltransferases (Nat)"/>
    <property type="match status" value="1"/>
</dbReference>
<dbReference type="PANTHER" id="PTHR43792:SF1">
    <property type="entry name" value="N-ACETYLTRANSFERASE DOMAIN-CONTAINING PROTEIN"/>
    <property type="match status" value="1"/>
</dbReference>
<dbReference type="PANTHER" id="PTHR43792">
    <property type="entry name" value="GNAT FAMILY, PUTATIVE (AFU_ORTHOLOGUE AFUA_3G00765)-RELATED-RELATED"/>
    <property type="match status" value="1"/>
</dbReference>
<feature type="domain" description="N-acetyltransferase" evidence="1">
    <location>
        <begin position="32"/>
        <end position="178"/>
    </location>
</feature>
<dbReference type="InterPro" id="IPR016181">
    <property type="entry name" value="Acyl_CoA_acyltransferase"/>
</dbReference>
<sequence>MLENEFKGALQSPVRRTARLRLRIPVEGDIDFLSRLFSRPELVAHRPVPRPDTPAESAARLAHDIGHWKDHGFGRWAVEANGTLIGFGGVTVSKEFGDLNLSYHLQPESWGQGYATELVREALVFAIDDLHAGRMIGLVRTVNVASKRILEKCGFNFERKVMLHGALTNMYAFGKTSGS</sequence>
<keyword evidence="2" id="KW-0808">Transferase</keyword>
<dbReference type="RefSeq" id="WP_028740919.1">
    <property type="nucleotide sequence ID" value="NZ_SJLU01000001.1"/>
</dbReference>
<comment type="caution">
    <text evidence="2">The sequence shown here is derived from an EMBL/GenBank/DDBJ whole genome shotgun (WGS) entry which is preliminary data.</text>
</comment>
<organism evidence="2 3">
    <name type="scientific">Rhizobium leguminosarum bv. viciae</name>
    <dbReference type="NCBI Taxonomy" id="387"/>
    <lineage>
        <taxon>Bacteria</taxon>
        <taxon>Pseudomonadati</taxon>
        <taxon>Pseudomonadota</taxon>
        <taxon>Alphaproteobacteria</taxon>
        <taxon>Hyphomicrobiales</taxon>
        <taxon>Rhizobiaceae</taxon>
        <taxon>Rhizobium/Agrobacterium group</taxon>
        <taxon>Rhizobium</taxon>
    </lineage>
</organism>
<dbReference type="InterPro" id="IPR000182">
    <property type="entry name" value="GNAT_dom"/>
</dbReference>
<dbReference type="InterPro" id="IPR051531">
    <property type="entry name" value="N-acetyltransferase"/>
</dbReference>
<gene>
    <name evidence="2" type="ORF">E0H31_00480</name>
</gene>
<dbReference type="GO" id="GO:0016747">
    <property type="term" value="F:acyltransferase activity, transferring groups other than amino-acyl groups"/>
    <property type="evidence" value="ECO:0007669"/>
    <property type="project" value="InterPro"/>
</dbReference>
<accession>A0A8G2J2A0</accession>
<evidence type="ECO:0000313" key="2">
    <source>
        <dbReference type="EMBL" id="TBX97426.1"/>
    </source>
</evidence>
<dbReference type="AlphaFoldDB" id="A0A8G2J2A0"/>
<dbReference type="EMBL" id="SJLU01000001">
    <property type="protein sequence ID" value="TBX97426.1"/>
    <property type="molecule type" value="Genomic_DNA"/>
</dbReference>
<dbReference type="PROSITE" id="PS51186">
    <property type="entry name" value="GNAT"/>
    <property type="match status" value="1"/>
</dbReference>
<reference evidence="2 3" key="1">
    <citation type="submission" date="2019-02" db="EMBL/GenBank/DDBJ databases">
        <title>The competitiveness to form nodules shapes the capacities of Rhizobium leguminosarum sv viciae communities to promote symbiosis with specific hosts.</title>
        <authorList>
            <person name="Boivin S."/>
            <person name="Lepetit M."/>
        </authorList>
    </citation>
    <scope>NUCLEOTIDE SEQUENCE [LARGE SCALE GENOMIC DNA]</scope>
    <source>
        <strain evidence="2 3">SPF4F3</strain>
    </source>
</reference>
<dbReference type="Proteomes" id="UP000291866">
    <property type="component" value="Unassembled WGS sequence"/>
</dbReference>
<proteinExistence type="predicted"/>
<protein>
    <submittedName>
        <fullName evidence="2">N-acetyltransferase</fullName>
    </submittedName>
</protein>
<dbReference type="Gene3D" id="3.40.630.30">
    <property type="match status" value="1"/>
</dbReference>
<dbReference type="Pfam" id="PF13302">
    <property type="entry name" value="Acetyltransf_3"/>
    <property type="match status" value="1"/>
</dbReference>
<name>A0A8G2J2A0_RHILV</name>
<evidence type="ECO:0000259" key="1">
    <source>
        <dbReference type="PROSITE" id="PS51186"/>
    </source>
</evidence>
<evidence type="ECO:0000313" key="3">
    <source>
        <dbReference type="Proteomes" id="UP000291866"/>
    </source>
</evidence>